<proteinExistence type="inferred from homology"/>
<evidence type="ECO:0000256" key="5">
    <source>
        <dbReference type="ARBA" id="ARBA00022692"/>
    </source>
</evidence>
<dbReference type="PANTHER" id="PTHR30472:SF24">
    <property type="entry name" value="FERRIC ENTEROBACTIN TRANSPORT SYSTEM PERMEASE PROTEIN FEPG"/>
    <property type="match status" value="1"/>
</dbReference>
<feature type="transmembrane region" description="Helical" evidence="8">
    <location>
        <begin position="122"/>
        <end position="140"/>
    </location>
</feature>
<dbReference type="InterPro" id="IPR000522">
    <property type="entry name" value="ABC_transptr_permease_BtuC"/>
</dbReference>
<keyword evidence="3" id="KW-0813">Transport</keyword>
<dbReference type="GO" id="GO:0022857">
    <property type="term" value="F:transmembrane transporter activity"/>
    <property type="evidence" value="ECO:0007669"/>
    <property type="project" value="InterPro"/>
</dbReference>
<evidence type="ECO:0000256" key="6">
    <source>
        <dbReference type="ARBA" id="ARBA00022989"/>
    </source>
</evidence>
<dbReference type="PANTHER" id="PTHR30472">
    <property type="entry name" value="FERRIC ENTEROBACTIN TRANSPORT SYSTEM PERMEASE PROTEIN"/>
    <property type="match status" value="1"/>
</dbReference>
<evidence type="ECO:0000256" key="7">
    <source>
        <dbReference type="ARBA" id="ARBA00023136"/>
    </source>
</evidence>
<keyword evidence="10" id="KW-1185">Reference proteome</keyword>
<feature type="transmembrane region" description="Helical" evidence="8">
    <location>
        <begin position="241"/>
        <end position="268"/>
    </location>
</feature>
<keyword evidence="5 8" id="KW-0812">Transmembrane</keyword>
<evidence type="ECO:0000313" key="9">
    <source>
        <dbReference type="EMBL" id="PJJ71036.1"/>
    </source>
</evidence>
<comment type="caution">
    <text evidence="9">The sequence shown here is derived from an EMBL/GenBank/DDBJ whole genome shotgun (WGS) entry which is preliminary data.</text>
</comment>
<dbReference type="CDD" id="cd06550">
    <property type="entry name" value="TM_ABC_iron-siderophores_like"/>
    <property type="match status" value="1"/>
</dbReference>
<evidence type="ECO:0000256" key="1">
    <source>
        <dbReference type="ARBA" id="ARBA00004651"/>
    </source>
</evidence>
<comment type="similarity">
    <text evidence="2">Belongs to the binding-protein-dependent transport system permease family. FecCD subfamily.</text>
</comment>
<dbReference type="Proteomes" id="UP000228758">
    <property type="component" value="Unassembled WGS sequence"/>
</dbReference>
<dbReference type="GO" id="GO:0005886">
    <property type="term" value="C:plasma membrane"/>
    <property type="evidence" value="ECO:0007669"/>
    <property type="project" value="UniProtKB-SubCell"/>
</dbReference>
<dbReference type="EMBL" id="PGFF01000001">
    <property type="protein sequence ID" value="PJJ71036.1"/>
    <property type="molecule type" value="Genomic_DNA"/>
</dbReference>
<sequence length="336" mass="34308">MIAAGRVRRRRRSLVVAVALAVVIVALFLLTLSVGRSITPLGEVLAVITGQDVPGASFTVGRLRLPRAVTAVLVGLALGLSGSLFQTMLRNPLASPDIIGISYGSSAAAVVAIALLGLGGPIVSVIAVVSGLAVAFAVYLLSYRGGILGSRLVLIGIAVGMMLLAVIDWVLTRADVYKANEALRWLTGSLNSSFWDDVYPLAVAVAVLVPAALVLGRRLEVLQLGDDSSTALGVPADGTRLFILIVAVGLTSVATAAAGPVAFVAFLSGPIAARLVPGRLPLVPAALVGAALVLAADFVGDRLLPISLPVGVITGAVGAPYLLWLLARSNRKGGRL</sequence>
<feature type="transmembrane region" description="Helical" evidence="8">
    <location>
        <begin position="98"/>
        <end position="116"/>
    </location>
</feature>
<comment type="subcellular location">
    <subcellularLocation>
        <location evidence="1">Cell membrane</location>
        <topology evidence="1">Multi-pass membrane protein</topology>
    </subcellularLocation>
</comment>
<dbReference type="InterPro" id="IPR037294">
    <property type="entry name" value="ABC_BtuC-like"/>
</dbReference>
<keyword evidence="7 8" id="KW-0472">Membrane</keyword>
<evidence type="ECO:0000256" key="3">
    <source>
        <dbReference type="ARBA" id="ARBA00022448"/>
    </source>
</evidence>
<evidence type="ECO:0000313" key="10">
    <source>
        <dbReference type="Proteomes" id="UP000228758"/>
    </source>
</evidence>
<keyword evidence="4" id="KW-1003">Cell membrane</keyword>
<name>A0A2M9CGI0_9MICO</name>
<gene>
    <name evidence="9" type="ORF">CLV46_0573</name>
</gene>
<protein>
    <submittedName>
        <fullName evidence="9">Iron complex transport system permease protein</fullName>
    </submittedName>
</protein>
<feature type="transmembrane region" description="Helical" evidence="8">
    <location>
        <begin position="68"/>
        <end position="86"/>
    </location>
</feature>
<dbReference type="SUPFAM" id="SSF81345">
    <property type="entry name" value="ABC transporter involved in vitamin B12 uptake, BtuC"/>
    <property type="match status" value="1"/>
</dbReference>
<evidence type="ECO:0000256" key="8">
    <source>
        <dbReference type="SAM" id="Phobius"/>
    </source>
</evidence>
<keyword evidence="6 8" id="KW-1133">Transmembrane helix</keyword>
<feature type="transmembrane region" description="Helical" evidence="8">
    <location>
        <begin position="198"/>
        <end position="216"/>
    </location>
</feature>
<feature type="transmembrane region" description="Helical" evidence="8">
    <location>
        <begin position="306"/>
        <end position="327"/>
    </location>
</feature>
<dbReference type="GO" id="GO:0033214">
    <property type="term" value="P:siderophore-iron import into cell"/>
    <property type="evidence" value="ECO:0007669"/>
    <property type="project" value="TreeGrafter"/>
</dbReference>
<reference evidence="9 10" key="1">
    <citation type="submission" date="2017-11" db="EMBL/GenBank/DDBJ databases">
        <title>Genomic Encyclopedia of Archaeal and Bacterial Type Strains, Phase II (KMG-II): From Individual Species to Whole Genera.</title>
        <authorList>
            <person name="Goeker M."/>
        </authorList>
    </citation>
    <scope>NUCLEOTIDE SEQUENCE [LARGE SCALE GENOMIC DNA]</scope>
    <source>
        <strain evidence="9 10">DSM 27393</strain>
    </source>
</reference>
<dbReference type="AlphaFoldDB" id="A0A2M9CGI0"/>
<dbReference type="Pfam" id="PF01032">
    <property type="entry name" value="FecCD"/>
    <property type="match status" value="1"/>
</dbReference>
<feature type="transmembrane region" description="Helical" evidence="8">
    <location>
        <begin position="152"/>
        <end position="171"/>
    </location>
</feature>
<organism evidence="9 10">
    <name type="scientific">Diaminobutyricimonas aerilata</name>
    <dbReference type="NCBI Taxonomy" id="1162967"/>
    <lineage>
        <taxon>Bacteria</taxon>
        <taxon>Bacillati</taxon>
        <taxon>Actinomycetota</taxon>
        <taxon>Actinomycetes</taxon>
        <taxon>Micrococcales</taxon>
        <taxon>Microbacteriaceae</taxon>
        <taxon>Diaminobutyricimonas</taxon>
    </lineage>
</organism>
<evidence type="ECO:0000256" key="2">
    <source>
        <dbReference type="ARBA" id="ARBA00007935"/>
    </source>
</evidence>
<evidence type="ECO:0000256" key="4">
    <source>
        <dbReference type="ARBA" id="ARBA00022475"/>
    </source>
</evidence>
<dbReference type="Gene3D" id="1.10.3470.10">
    <property type="entry name" value="ABC transporter involved in vitamin B12 uptake, BtuC"/>
    <property type="match status" value="1"/>
</dbReference>
<accession>A0A2M9CGI0</accession>